<dbReference type="GeneID" id="28816566"/>
<dbReference type="PROSITE" id="PS50157">
    <property type="entry name" value="ZINC_FINGER_C2H2_2"/>
    <property type="match status" value="1"/>
</dbReference>
<evidence type="ECO:0000256" key="1">
    <source>
        <dbReference type="PROSITE-ProRule" id="PRU00042"/>
    </source>
</evidence>
<evidence type="ECO:0000313" key="3">
    <source>
        <dbReference type="EMBL" id="KUJ08223.1"/>
    </source>
</evidence>
<dbReference type="PROSITE" id="PS00028">
    <property type="entry name" value="ZINC_FINGER_C2H2_1"/>
    <property type="match status" value="1"/>
</dbReference>
<dbReference type="InterPro" id="IPR036236">
    <property type="entry name" value="Znf_C2H2_sf"/>
</dbReference>
<dbReference type="InParanoid" id="A0A132B7J4"/>
<sequence length="160" mass="18693">MKRTLSGSRVQQDVNASKLPYHEIKSPFKIEDLSIPPEAQKHVEYLSRFPLSQVCQWVEIWQRSEAQGNSRRDLEDYCFHNKFNDFSEAKPEIAAMEIERVPIQSERLNVTFPLPTVGEPLGKHARRIYPCSFCDKTFSRKGGWKKHEGSFHQPQKQWSC</sequence>
<dbReference type="EMBL" id="KQ947436">
    <property type="protein sequence ID" value="KUJ08223.1"/>
    <property type="molecule type" value="Genomic_DNA"/>
</dbReference>
<evidence type="ECO:0000259" key="2">
    <source>
        <dbReference type="PROSITE" id="PS50157"/>
    </source>
</evidence>
<keyword evidence="4" id="KW-1185">Reference proteome</keyword>
<keyword evidence="1" id="KW-0862">Zinc</keyword>
<organism evidence="3 4">
    <name type="scientific">Mollisia scopiformis</name>
    <name type="common">Conifer needle endophyte fungus</name>
    <name type="synonym">Phialocephala scopiformis</name>
    <dbReference type="NCBI Taxonomy" id="149040"/>
    <lineage>
        <taxon>Eukaryota</taxon>
        <taxon>Fungi</taxon>
        <taxon>Dikarya</taxon>
        <taxon>Ascomycota</taxon>
        <taxon>Pezizomycotina</taxon>
        <taxon>Leotiomycetes</taxon>
        <taxon>Helotiales</taxon>
        <taxon>Mollisiaceae</taxon>
        <taxon>Mollisia</taxon>
    </lineage>
</organism>
<dbReference type="RefSeq" id="XP_018062578.1">
    <property type="nucleotide sequence ID" value="XM_018206840.1"/>
</dbReference>
<gene>
    <name evidence="3" type="ORF">LY89DRAFT_338299</name>
</gene>
<feature type="domain" description="C2H2-type" evidence="2">
    <location>
        <begin position="129"/>
        <end position="157"/>
    </location>
</feature>
<dbReference type="KEGG" id="psco:LY89DRAFT_338299"/>
<keyword evidence="1" id="KW-0479">Metal-binding</keyword>
<keyword evidence="1" id="KW-0863">Zinc-finger</keyword>
<evidence type="ECO:0000313" key="4">
    <source>
        <dbReference type="Proteomes" id="UP000070700"/>
    </source>
</evidence>
<name>A0A132B7J4_MOLSC</name>
<dbReference type="Gene3D" id="3.30.160.60">
    <property type="entry name" value="Classic Zinc Finger"/>
    <property type="match status" value="1"/>
</dbReference>
<reference evidence="3 4" key="1">
    <citation type="submission" date="2015-10" db="EMBL/GenBank/DDBJ databases">
        <title>Full genome of DAOMC 229536 Phialocephala scopiformis, a fungal endophyte of spruce producing the potent anti-insectan compound rugulosin.</title>
        <authorList>
            <consortium name="DOE Joint Genome Institute"/>
            <person name="Walker A.K."/>
            <person name="Frasz S.L."/>
            <person name="Seifert K.A."/>
            <person name="Miller J.D."/>
            <person name="Mondo S.J."/>
            <person name="Labutti K."/>
            <person name="Lipzen A."/>
            <person name="Dockter R."/>
            <person name="Kennedy M."/>
            <person name="Grigoriev I.V."/>
            <person name="Spatafora J.W."/>
        </authorList>
    </citation>
    <scope>NUCLEOTIDE SEQUENCE [LARGE SCALE GENOMIC DNA]</scope>
    <source>
        <strain evidence="3 4">CBS 120377</strain>
    </source>
</reference>
<dbReference type="Proteomes" id="UP000070700">
    <property type="component" value="Unassembled WGS sequence"/>
</dbReference>
<dbReference type="OrthoDB" id="4161727at2759"/>
<dbReference type="SUPFAM" id="SSF57667">
    <property type="entry name" value="beta-beta-alpha zinc fingers"/>
    <property type="match status" value="1"/>
</dbReference>
<proteinExistence type="predicted"/>
<dbReference type="InterPro" id="IPR013087">
    <property type="entry name" value="Znf_C2H2_type"/>
</dbReference>
<dbReference type="AlphaFoldDB" id="A0A132B7J4"/>
<protein>
    <recommendedName>
        <fullName evidence="2">C2H2-type domain-containing protein</fullName>
    </recommendedName>
</protein>
<dbReference type="GO" id="GO:0008270">
    <property type="term" value="F:zinc ion binding"/>
    <property type="evidence" value="ECO:0007669"/>
    <property type="project" value="UniProtKB-KW"/>
</dbReference>
<accession>A0A132B7J4</accession>